<dbReference type="EMBL" id="ABCJ01000008">
    <property type="protein sequence ID" value="EDM23157.1"/>
    <property type="molecule type" value="Genomic_DNA"/>
</dbReference>
<proteinExistence type="predicted"/>
<name>A0AAI9AGE1_9BACT</name>
<gene>
    <name evidence="1" type="ORF">CMTB2_04357</name>
</gene>
<sequence>MKKIIFLPTFRYLSDPIFENLYSQFKKYNYEIHYIDTFIFHREREYKHKVFDYYYDMEWEYERNLFKKVFFKYKRYEKFKEKLIKLTQKINPDAIISTSDMGIDFRILKYYFSHIPFFVIQSGWFINKRNKYNSLYFINSLFHEPLFNKQKVYMNEYKDTYLLLWGKHFKKYINRSDESKIYVCGNIELDTLLSKQKSFINNFNKKVLITLPVINEAFLKPNKIITMIEKLIKKYKN</sequence>
<comment type="caution">
    <text evidence="1">The sequence shown here is derived from an EMBL/GenBank/DDBJ whole genome shotgun (WGS) entry which is preliminary data.</text>
</comment>
<reference evidence="1 2" key="1">
    <citation type="journal article" date="2011" name="Stand. Genomic Sci.">
        <title>Draft genome sequence of Caminibacter mediatlanticus strain TB-2, an epsilonproteobacterium isolated from a deep-sea hydrothermal vent.</title>
        <authorList>
            <person name="Giovannelli D."/>
            <person name="Ferriera S."/>
            <person name="Johnson J."/>
            <person name="Kravitz S."/>
            <person name="Perez-Rodriguez I."/>
            <person name="Ricci J."/>
            <person name="O'Brien C."/>
            <person name="Voordeckers J.W."/>
            <person name="Bini E."/>
            <person name="Vetriani C."/>
        </authorList>
    </citation>
    <scope>NUCLEOTIDE SEQUENCE [LARGE SCALE GENOMIC DNA]</scope>
    <source>
        <strain evidence="1 2">TB-2</strain>
    </source>
</reference>
<accession>A0AAI9AGE1</accession>
<dbReference type="Proteomes" id="UP000003288">
    <property type="component" value="Unassembled WGS sequence"/>
</dbReference>
<dbReference type="RefSeq" id="WP_007475132.1">
    <property type="nucleotide sequence ID" value="NZ_ABCJ01000008.1"/>
</dbReference>
<evidence type="ECO:0000313" key="1">
    <source>
        <dbReference type="EMBL" id="EDM23157.1"/>
    </source>
</evidence>
<feature type="non-terminal residue" evidence="1">
    <location>
        <position position="237"/>
    </location>
</feature>
<protein>
    <submittedName>
        <fullName evidence="1">Uncharacterized protein</fullName>
    </submittedName>
</protein>
<organism evidence="1 2">
    <name type="scientific">Caminibacter mediatlanticus TB-2</name>
    <dbReference type="NCBI Taxonomy" id="391592"/>
    <lineage>
        <taxon>Bacteria</taxon>
        <taxon>Pseudomonadati</taxon>
        <taxon>Campylobacterota</taxon>
        <taxon>Epsilonproteobacteria</taxon>
        <taxon>Nautiliales</taxon>
        <taxon>Nautiliaceae</taxon>
        <taxon>Caminibacter</taxon>
    </lineage>
</organism>
<dbReference type="AlphaFoldDB" id="A0AAI9AGE1"/>
<evidence type="ECO:0000313" key="2">
    <source>
        <dbReference type="Proteomes" id="UP000003288"/>
    </source>
</evidence>